<accession>A0AAD0VAH9</accession>
<evidence type="ECO:0000313" key="1">
    <source>
        <dbReference type="EMBL" id="AXH60204.1"/>
    </source>
</evidence>
<dbReference type="Proteomes" id="UP000006426">
    <property type="component" value="Plasmid pmppla107"/>
</dbReference>
<organism evidence="1 2">
    <name type="scientific">Pseudomonas amygdali pv. lachrymans str. M301315</name>
    <dbReference type="NCBI Taxonomy" id="629260"/>
    <lineage>
        <taxon>Bacteria</taxon>
        <taxon>Pseudomonadati</taxon>
        <taxon>Pseudomonadota</taxon>
        <taxon>Gammaproteobacteria</taxon>
        <taxon>Pseudomonadales</taxon>
        <taxon>Pseudomonadaceae</taxon>
        <taxon>Pseudomonas</taxon>
        <taxon>Pseudomonas amygdali</taxon>
    </lineage>
</organism>
<keyword evidence="1" id="KW-0614">Plasmid</keyword>
<name>A0AAD0VAH9_PSEAV</name>
<reference evidence="1 2" key="1">
    <citation type="journal article" date="2011" name="PLoS Pathog.">
        <title>Dynamic evolution of pathogenicity revealed by sequencing and comparative genomics of 19 Pseudomonas syringae isolates.</title>
        <authorList>
            <person name="Baltrus D.A."/>
            <person name="Nishimura M.T."/>
            <person name="Romanchuk A."/>
            <person name="Chang J.H."/>
            <person name="Mukhtar M.S."/>
            <person name="Cherkis K."/>
            <person name="Roach J."/>
            <person name="Grant S.R."/>
            <person name="Jones C.D."/>
            <person name="Dangl J.L."/>
        </authorList>
    </citation>
    <scope>NUCLEOTIDE SEQUENCE [LARGE SCALE GENOMIC DNA]</scope>
    <source>
        <strain evidence="1 2">M301315</strain>
    </source>
</reference>
<dbReference type="EMBL" id="CP031226">
    <property type="protein sequence ID" value="AXH60204.1"/>
    <property type="molecule type" value="Genomic_DNA"/>
</dbReference>
<protein>
    <submittedName>
        <fullName evidence="1">Uncharacterized protein</fullName>
    </submittedName>
</protein>
<evidence type="ECO:0000313" key="2">
    <source>
        <dbReference type="Proteomes" id="UP000006426"/>
    </source>
</evidence>
<geneLocation type="plasmid" evidence="2">
    <name>pmppla107</name>
</geneLocation>
<sequence>MTWWAKVEFMTIGERGERNVFDDEPGFVGMARLIQNPPPASMHGSQPRGSTQEVAAMVVDWWGNFSQVDGDRYIFDEPPSFTERAKRLLMKAPSIDLQP</sequence>
<dbReference type="AlphaFoldDB" id="A0AAD0VAH9"/>
<proteinExistence type="predicted"/>
<gene>
    <name evidence="1" type="ORF">PLA107_034015</name>
</gene>